<evidence type="ECO:0000313" key="1">
    <source>
        <dbReference type="EMBL" id="ERI88815.1"/>
    </source>
</evidence>
<proteinExistence type="predicted"/>
<gene>
    <name evidence="1" type="ORF">HMPREF1981_00282</name>
</gene>
<protein>
    <submittedName>
        <fullName evidence="1">Uncharacterized protein</fullName>
    </submittedName>
</protein>
<sequence length="43" mass="4830">MKARFARSFTRHPLLLVYIHSKATGSPFPMPVLYACPTIISPL</sequence>
<reference evidence="1 2" key="1">
    <citation type="submission" date="2013-08" db="EMBL/GenBank/DDBJ databases">
        <authorList>
            <person name="Weinstock G."/>
            <person name="Sodergren E."/>
            <person name="Wylie T."/>
            <person name="Fulton L."/>
            <person name="Fulton R."/>
            <person name="Fronick C."/>
            <person name="O'Laughlin M."/>
            <person name="Godfrey J."/>
            <person name="Miner T."/>
            <person name="Herter B."/>
            <person name="Appelbaum E."/>
            <person name="Cordes M."/>
            <person name="Lek S."/>
            <person name="Wollam A."/>
            <person name="Pepin K.H."/>
            <person name="Palsikar V.B."/>
            <person name="Mitreva M."/>
            <person name="Wilson R.K."/>
        </authorList>
    </citation>
    <scope>NUCLEOTIDE SEQUENCE [LARGE SCALE GENOMIC DNA]</scope>
    <source>
        <strain evidence="1 2">F0041</strain>
    </source>
</reference>
<dbReference type="EMBL" id="AWSV01000021">
    <property type="protein sequence ID" value="ERI88815.1"/>
    <property type="molecule type" value="Genomic_DNA"/>
</dbReference>
<dbReference type="HOGENOM" id="CLU_3229860_0_0_10"/>
<name>U2CW89_9BACE</name>
<dbReference type="AlphaFoldDB" id="U2CW89"/>
<organism evidence="1 2">
    <name type="scientific">Bacteroides pyogenes F0041</name>
    <dbReference type="NCBI Taxonomy" id="1321819"/>
    <lineage>
        <taxon>Bacteria</taxon>
        <taxon>Pseudomonadati</taxon>
        <taxon>Bacteroidota</taxon>
        <taxon>Bacteroidia</taxon>
        <taxon>Bacteroidales</taxon>
        <taxon>Bacteroidaceae</taxon>
        <taxon>Bacteroides</taxon>
    </lineage>
</organism>
<evidence type="ECO:0000313" key="2">
    <source>
        <dbReference type="Proteomes" id="UP000016496"/>
    </source>
</evidence>
<comment type="caution">
    <text evidence="1">The sequence shown here is derived from an EMBL/GenBank/DDBJ whole genome shotgun (WGS) entry which is preliminary data.</text>
</comment>
<accession>U2CW89</accession>
<dbReference type="Proteomes" id="UP000016496">
    <property type="component" value="Unassembled WGS sequence"/>
</dbReference>